<feature type="transmembrane region" description="Helical" evidence="1">
    <location>
        <begin position="203"/>
        <end position="221"/>
    </location>
</feature>
<feature type="transmembrane region" description="Helical" evidence="1">
    <location>
        <begin position="62"/>
        <end position="80"/>
    </location>
</feature>
<dbReference type="Gene3D" id="1.20.120.1630">
    <property type="match status" value="1"/>
</dbReference>
<evidence type="ECO:0000313" key="2">
    <source>
        <dbReference type="EMBL" id="KAF2789817.1"/>
    </source>
</evidence>
<dbReference type="Proteomes" id="UP000799757">
    <property type="component" value="Unassembled WGS sequence"/>
</dbReference>
<reference evidence="2" key="1">
    <citation type="journal article" date="2020" name="Stud. Mycol.">
        <title>101 Dothideomycetes genomes: a test case for predicting lifestyles and emergence of pathogens.</title>
        <authorList>
            <person name="Haridas S."/>
            <person name="Albert R."/>
            <person name="Binder M."/>
            <person name="Bloem J."/>
            <person name="Labutti K."/>
            <person name="Salamov A."/>
            <person name="Andreopoulos B."/>
            <person name="Baker S."/>
            <person name="Barry K."/>
            <person name="Bills G."/>
            <person name="Bluhm B."/>
            <person name="Cannon C."/>
            <person name="Castanera R."/>
            <person name="Culley D."/>
            <person name="Daum C."/>
            <person name="Ezra D."/>
            <person name="Gonzalez J."/>
            <person name="Henrissat B."/>
            <person name="Kuo A."/>
            <person name="Liang C."/>
            <person name="Lipzen A."/>
            <person name="Lutzoni F."/>
            <person name="Magnuson J."/>
            <person name="Mondo S."/>
            <person name="Nolan M."/>
            <person name="Ohm R."/>
            <person name="Pangilinan J."/>
            <person name="Park H.-J."/>
            <person name="Ramirez L."/>
            <person name="Alfaro M."/>
            <person name="Sun H."/>
            <person name="Tritt A."/>
            <person name="Yoshinaga Y."/>
            <person name="Zwiers L.-H."/>
            <person name="Turgeon B."/>
            <person name="Goodwin S."/>
            <person name="Spatafora J."/>
            <person name="Crous P."/>
            <person name="Grigoriev I."/>
        </authorList>
    </citation>
    <scope>NUCLEOTIDE SEQUENCE</scope>
    <source>
        <strain evidence="2">CBS 109.77</strain>
    </source>
</reference>
<dbReference type="Pfam" id="PF06966">
    <property type="entry name" value="DUF1295"/>
    <property type="match status" value="1"/>
</dbReference>
<dbReference type="GO" id="GO:0016020">
    <property type="term" value="C:membrane"/>
    <property type="evidence" value="ECO:0007669"/>
    <property type="project" value="TreeGrafter"/>
</dbReference>
<dbReference type="OrthoDB" id="201504at2759"/>
<proteinExistence type="predicted"/>
<evidence type="ECO:0000256" key="1">
    <source>
        <dbReference type="SAM" id="Phobius"/>
    </source>
</evidence>
<protein>
    <submittedName>
        <fullName evidence="2">DUF1295-domain-containing protein</fullName>
    </submittedName>
</protein>
<accession>A0A6A6X1N3</accession>
<dbReference type="PANTHER" id="PTHR32251:SF23">
    <property type="entry name" value="3-OXO-5-ALPHA-STEROID 4-DEHYDROGENASE (DUF1295)"/>
    <property type="match status" value="1"/>
</dbReference>
<dbReference type="EMBL" id="MU002111">
    <property type="protein sequence ID" value="KAF2789817.1"/>
    <property type="molecule type" value="Genomic_DNA"/>
</dbReference>
<gene>
    <name evidence="2" type="ORF">K505DRAFT_377959</name>
</gene>
<dbReference type="PANTHER" id="PTHR32251">
    <property type="entry name" value="3-OXO-5-ALPHA-STEROID 4-DEHYDROGENASE"/>
    <property type="match status" value="1"/>
</dbReference>
<keyword evidence="3" id="KW-1185">Reference proteome</keyword>
<keyword evidence="1" id="KW-0812">Transmembrane</keyword>
<sequence length="376" mass="43017">MLFGTSTLDMALPAIKTLPGSADFSNTVLPYLPQLYTLPQQIFARINDLEALQELYVATNPFITSLAFALALVPVVLVVSEANKNYSQIDRLWSILPALYNSHYTLWAHLNGLPTQRLDHVMAVSVLWGARLTFNYWRKGGYKIGSEDYRWEVVKDYVGPFWMFIFNILFISLAQSLLLCAITAPTYILLLASRLTGDGLSSYDNFFSKFIFLLVLLEFFADHQQWTFHKAKALYQSTAKLPHGYAYTREQLDRGFNTSGLWAYSRHPNFLAEQGVWVALYQWCCCETWTYMNWTFAGAFGYLILFQASTWFTELLSSQKYPEYQVYQKRVGKFLPKMATVGMDKTTVAELKAEEKKPVAKEAKLKGKGKAATKRK</sequence>
<evidence type="ECO:0000313" key="3">
    <source>
        <dbReference type="Proteomes" id="UP000799757"/>
    </source>
</evidence>
<organism evidence="2 3">
    <name type="scientific">Melanomma pulvis-pyrius CBS 109.77</name>
    <dbReference type="NCBI Taxonomy" id="1314802"/>
    <lineage>
        <taxon>Eukaryota</taxon>
        <taxon>Fungi</taxon>
        <taxon>Dikarya</taxon>
        <taxon>Ascomycota</taxon>
        <taxon>Pezizomycotina</taxon>
        <taxon>Dothideomycetes</taxon>
        <taxon>Pleosporomycetidae</taxon>
        <taxon>Pleosporales</taxon>
        <taxon>Melanommataceae</taxon>
        <taxon>Melanomma</taxon>
    </lineage>
</organism>
<name>A0A6A6X1N3_9PLEO</name>
<feature type="transmembrane region" description="Helical" evidence="1">
    <location>
        <begin position="161"/>
        <end position="191"/>
    </location>
</feature>
<keyword evidence="1" id="KW-1133">Transmembrane helix</keyword>
<dbReference type="AlphaFoldDB" id="A0A6A6X1N3"/>
<dbReference type="InterPro" id="IPR010721">
    <property type="entry name" value="UstE-like"/>
</dbReference>
<keyword evidence="1" id="KW-0472">Membrane</keyword>